<evidence type="ECO:0000313" key="3">
    <source>
        <dbReference type="Proteomes" id="UP001383192"/>
    </source>
</evidence>
<comment type="caution">
    <text evidence="2">The sequence shown here is derived from an EMBL/GenBank/DDBJ whole genome shotgun (WGS) entry which is preliminary data.</text>
</comment>
<gene>
    <name evidence="2" type="ORF">VNI00_018427</name>
</gene>
<dbReference type="Proteomes" id="UP001383192">
    <property type="component" value="Unassembled WGS sequence"/>
</dbReference>
<name>A0AAW0AYY9_9AGAR</name>
<evidence type="ECO:0000313" key="2">
    <source>
        <dbReference type="EMBL" id="KAK7018054.1"/>
    </source>
</evidence>
<feature type="compositionally biased region" description="Polar residues" evidence="1">
    <location>
        <begin position="142"/>
        <end position="165"/>
    </location>
</feature>
<organism evidence="2 3">
    <name type="scientific">Paramarasmius palmivorus</name>
    <dbReference type="NCBI Taxonomy" id="297713"/>
    <lineage>
        <taxon>Eukaryota</taxon>
        <taxon>Fungi</taxon>
        <taxon>Dikarya</taxon>
        <taxon>Basidiomycota</taxon>
        <taxon>Agaricomycotina</taxon>
        <taxon>Agaricomycetes</taxon>
        <taxon>Agaricomycetidae</taxon>
        <taxon>Agaricales</taxon>
        <taxon>Marasmiineae</taxon>
        <taxon>Marasmiaceae</taxon>
        <taxon>Paramarasmius</taxon>
    </lineage>
</organism>
<reference evidence="2 3" key="1">
    <citation type="submission" date="2024-01" db="EMBL/GenBank/DDBJ databases">
        <title>A draft genome for a cacao thread blight-causing isolate of Paramarasmius palmivorus.</title>
        <authorList>
            <person name="Baruah I.K."/>
            <person name="Bukari Y."/>
            <person name="Amoako-Attah I."/>
            <person name="Meinhardt L.W."/>
            <person name="Bailey B.A."/>
            <person name="Cohen S.P."/>
        </authorList>
    </citation>
    <scope>NUCLEOTIDE SEQUENCE [LARGE SCALE GENOMIC DNA]</scope>
    <source>
        <strain evidence="2 3">GH-12</strain>
    </source>
</reference>
<feature type="region of interest" description="Disordered" evidence="1">
    <location>
        <begin position="443"/>
        <end position="513"/>
    </location>
</feature>
<accession>A0AAW0AYY9</accession>
<feature type="region of interest" description="Disordered" evidence="1">
    <location>
        <begin position="388"/>
        <end position="418"/>
    </location>
</feature>
<protein>
    <recommendedName>
        <fullName evidence="4">HECT domain-containing protein</fullName>
    </recommendedName>
</protein>
<dbReference type="EMBL" id="JAYKXP010000233">
    <property type="protein sequence ID" value="KAK7018054.1"/>
    <property type="molecule type" value="Genomic_DNA"/>
</dbReference>
<feature type="compositionally biased region" description="Low complexity" evidence="1">
    <location>
        <begin position="462"/>
        <end position="476"/>
    </location>
</feature>
<feature type="compositionally biased region" description="Basic and acidic residues" evidence="1">
    <location>
        <begin position="482"/>
        <end position="499"/>
    </location>
</feature>
<dbReference type="AlphaFoldDB" id="A0AAW0AYY9"/>
<evidence type="ECO:0008006" key="4">
    <source>
        <dbReference type="Google" id="ProtNLM"/>
    </source>
</evidence>
<evidence type="ECO:0000256" key="1">
    <source>
        <dbReference type="SAM" id="MobiDB-lite"/>
    </source>
</evidence>
<feature type="region of interest" description="Disordered" evidence="1">
    <location>
        <begin position="93"/>
        <end position="165"/>
    </location>
</feature>
<sequence length="964" mass="105874">MPCTDCSNTEFPCVQAVELTPGICAACGHAVDKHITPPPVTISLPPKGGFGPRGCIKFFAPPGMDVTGQTRCCRPVASGQTCGAPYMAHTPLNASPSSLPEPQSIPAQREPQADRALPWSSPNEVSATRATLDSTNDRRRQSYQTHSTASVFSTKGAQSPRQPRQSYPAIIKAAKVVKAANSVKKPDEIDIYFLPEGVQFNQNYLPSDYDYDPPVGLKFYDMNMRPLGIRLESAGLKWKLTLPERGTPPEQTLRLVDDSIVSTLSQLGARLTTDVAATGIDRGWGAIWGPAPRQDKAGNVLPRAYRVHMPANAVAFWENPIIMKFCNTVSLALGLERPSMFVAPLQGPISFAGHYCVGPKVFHGFIYERRGTDEPPSSYDCFRECSPQKDTSQPFHYRFPQTGKGRAHSSKHSDSTDQANDQFIEISDESDLEYDAAVQASIASHQREEAARTHMSTPGATSSSIGIPAAASASAGHNRRNRPAEENLDERPAVRRRVEQAPSPLNPSELLDTLLSSRPTSGQCIRVDAAFSTVSTEAIVEAFYFALLTRFGGEPAALPRHVVNDVEIYIPPNDSLALLLPWDVTLPRALGSSPPKAFLSALVEYIGTFSACFRESAPSGHAADELSNPAHLFELSKWPSANLKAEFEAIGFVSALALIQGGYLPPNIALAYFQALAGGAESVDDPDWLRSSNPTAACALMAWPTDHSADVPHNEATMSLAMLFDRQPCDFNHDGSHIERRATVRKQIAYQAALNLPIGPLTFEDHFAIQAFRRGFNWKIGRDLRILDAFGTQSKKILREINGQFPTHGDDVKRYINWVSSHQPLLNEYETRWKERFYRYLSGVGHVCHPLLEAGIIPPHVYAADREDPGVRARRFLRYFTGDEILPSDNTTIKIEFAKQDGNAGEEPPPIHVKACFKRGTVRLHPSIMQMLDEVPETDDQVTSFDVYLHALFFSAGASGFETV</sequence>
<keyword evidence="3" id="KW-1185">Reference proteome</keyword>
<feature type="compositionally biased region" description="Polar residues" evidence="1">
    <location>
        <begin position="120"/>
        <end position="134"/>
    </location>
</feature>
<proteinExistence type="predicted"/>